<dbReference type="InterPro" id="IPR011990">
    <property type="entry name" value="TPR-like_helical_dom_sf"/>
</dbReference>
<keyword evidence="2" id="KW-0812">Transmembrane</keyword>
<keyword evidence="2" id="KW-0472">Membrane</keyword>
<feature type="region of interest" description="Disordered" evidence="1">
    <location>
        <begin position="1557"/>
        <end position="1584"/>
    </location>
</feature>
<accession>A0A1X7AQJ6</accession>
<dbReference type="CDD" id="cd22744">
    <property type="entry name" value="OTU"/>
    <property type="match status" value="1"/>
</dbReference>
<feature type="region of interest" description="Disordered" evidence="1">
    <location>
        <begin position="667"/>
        <end position="740"/>
    </location>
</feature>
<keyword evidence="2" id="KW-1133">Transmembrane helix</keyword>
<feature type="transmembrane region" description="Helical" evidence="2">
    <location>
        <begin position="20"/>
        <end position="41"/>
    </location>
</feature>
<organism evidence="3 4">
    <name type="scientific">Parendozoicomonas haliclonae</name>
    <dbReference type="NCBI Taxonomy" id="1960125"/>
    <lineage>
        <taxon>Bacteria</taxon>
        <taxon>Pseudomonadati</taxon>
        <taxon>Pseudomonadota</taxon>
        <taxon>Gammaproteobacteria</taxon>
        <taxon>Oceanospirillales</taxon>
        <taxon>Endozoicomonadaceae</taxon>
        <taxon>Parendozoicomonas</taxon>
    </lineage>
</organism>
<evidence type="ECO:0000256" key="1">
    <source>
        <dbReference type="SAM" id="MobiDB-lite"/>
    </source>
</evidence>
<dbReference type="Gene3D" id="1.25.40.10">
    <property type="entry name" value="Tetratricopeptide repeat domain"/>
    <property type="match status" value="1"/>
</dbReference>
<feature type="compositionally biased region" description="Basic residues" evidence="1">
    <location>
        <begin position="189"/>
        <end position="199"/>
    </location>
</feature>
<dbReference type="SUPFAM" id="SSF48452">
    <property type="entry name" value="TPR-like"/>
    <property type="match status" value="1"/>
</dbReference>
<evidence type="ECO:0000313" key="4">
    <source>
        <dbReference type="Proteomes" id="UP000196573"/>
    </source>
</evidence>
<evidence type="ECO:0000256" key="2">
    <source>
        <dbReference type="SAM" id="Phobius"/>
    </source>
</evidence>
<keyword evidence="4" id="KW-1185">Reference proteome</keyword>
<dbReference type="EMBL" id="FWPT01000013">
    <property type="protein sequence ID" value="SMA50581.1"/>
    <property type="molecule type" value="Genomic_DNA"/>
</dbReference>
<proteinExistence type="predicted"/>
<reference evidence="3 4" key="1">
    <citation type="submission" date="2017-03" db="EMBL/GenBank/DDBJ databases">
        <authorList>
            <person name="Afonso C.L."/>
            <person name="Miller P.J."/>
            <person name="Scott M.A."/>
            <person name="Spackman E."/>
            <person name="Goraichik I."/>
            <person name="Dimitrov K.M."/>
            <person name="Suarez D.L."/>
            <person name="Swayne D.E."/>
        </authorList>
    </citation>
    <scope>NUCLEOTIDE SEQUENCE [LARGE SCALE GENOMIC DNA]</scope>
    <source>
        <strain evidence="3">SB41UT1</strain>
    </source>
</reference>
<evidence type="ECO:0000313" key="3">
    <source>
        <dbReference type="EMBL" id="SMA50581.1"/>
    </source>
</evidence>
<name>A0A1X7AQJ6_9GAMM</name>
<evidence type="ECO:0008006" key="5">
    <source>
        <dbReference type="Google" id="ProtNLM"/>
    </source>
</evidence>
<dbReference type="Proteomes" id="UP000196573">
    <property type="component" value="Unassembled WGS sequence"/>
</dbReference>
<sequence>MTGRHLFLFFTGQIQQSVRILWPAIWLCLPYLLCLALLLPADDLFAAKGKLSWYQRMSAGGKTFSVWGDDQADELQFHFHQMQLMFRDYQNRSPYFVPAALARSLRLMEEEQEHLSADQCNWLKMHHSLLERCARQRFTIHCSGASKNKIEPSKPHLEPKSESQPESRPEPKSQPKQESKSESQPQSKPKSKAKAKHKPVPPFPEKVSTAIAQSQTIKELKKLRKKQSKHFANQGWDVDGLYQRIERRRDELIRLELQEFEARRPRSTPEPESSEEDLWQKWVDIIQQTSRDQLKQVKGRAYQELPLKDRGRLNKLINEREQVLSQAMNERRFGHLAGVNLVKYRQRLSALLSQWQIQQVLIEGDGNCVASALGRQLSQPGSAVRQDLHRLYQVLKETDPDLPEVVALAELGEGLLLEEKEWLDVQPVLALAAKVYKRPVVHIMPSTTEPRPVAEIYWPDDSHDPETPIKQTLVMLHDGYGHYNAGLASNVSEPVINLLEPEWSGLKTLSQSTLPEQGDDGETYDQRVQGFLDAHQLMFIGAGDSSHSFYEAMAHGLGQPGWRWKAQTLAEAFAQAALWMEDVQPKEADGSRQVQEIDGDSSSHRMTMAANMFQRPFIHVFKYPDSHKPVVQTFWPNSDPLLSEDPFARAVVMISDGAGRYRAAKQRVEPIAETSPLASTPEDQKSSQDDDITSDDPAVLAVFPGTSGKLSQGSSDPGYGSEGTLSQNESHADSEEPLYGSDLSQQSLAAEQGASPLLIDGQSLNELYTQLLKYQEDDTVDDWTAALASLDLLSLDAPDVNLHANVFDVLSRLLGLQEGRQDHSYLPAETLKGRVLNELSGFLESEQMLSVLDFQLFGDEEHGGLNYHDLQARLKDHDDALTQTPALFMLLSQMLGQKLVVLYRPPFSTLTHHELGLVFYPGRQPLTLSAKDFNKQIERKEPESVPLYLAWMNGRWHGLADAQVAVGFYHQTVQAVCAANVVTEDSLVDSCLETETDKYLYHFEEESVDRRKRESIRLAMRQHEVVGYVVRGEWSAVIDALEGSSWRKAPIQYRTMFGYFLAKAYAANGDRESFLDLYYWLEPLIHSSRGRLLLLDLLHQAPSANVGKGTVIKEARRFPRQGSRAYIVALASFYEKQLHLIDAARAVLKRYHQDHPDDWRIVLNMAGLAGKIPASKRQERDCALRDLEQSLKELIRKYPNNPEIVACYAVLCGQLGQAHRAYSALEKVGLESNEKVLSTWAALKLKKVKSAEVVENVYQKLKPVARNSPALYRQYLSTFQHSSDQQRLVEILPELKAETARARNTRHYVFMLNILLRVYVALGYEFQQQEVLQTLKSVSRHSQASLDAVVIEHLLFLGQTRKARLLADKLVNAGGSERFLVMLQARAHADDQSPDADRLMNNLFSQFEKKPEAHYQIGREVQRYYQKTRQMDQWVKVSKRLQKAFPGDKKLLHQLAYAGKEAADSFVEEAGDLFDGGHSAEARDRYLKAASYYRSTFYNEKLSPCGLTAGYEALSLYAWLNRTKNFDGLIDLYETSRQSSRQWQHYIKDPDHAVVSEQQESDLQRMKKWRRSNSGRPFRELKAS</sequence>
<feature type="compositionally biased region" description="Basic and acidic residues" evidence="1">
    <location>
        <begin position="148"/>
        <end position="181"/>
    </location>
</feature>
<feature type="region of interest" description="Disordered" evidence="1">
    <location>
        <begin position="146"/>
        <end position="211"/>
    </location>
</feature>
<gene>
    <name evidence="3" type="ORF">EHSB41UT_04398</name>
</gene>
<protein>
    <recommendedName>
        <fullName evidence="5">OTU domain-containing protein</fullName>
    </recommendedName>
</protein>